<dbReference type="AlphaFoldDB" id="A0A3E2HIG4"/>
<sequence>MTTTSEAQSFEPERSTSQARTLHIQFDNWKWRKGTILDSDQKTELYRIECHTRAPQIIMYSLRDSVQSPESRGEVTMHAMTSRMDIRIHNEDIKLTSRGILKDGHSYTSPALEGAKLTWQSKSKLDYLNLLCLDENAMPVARTSFANSWKATKGGTIELAGDGVVKDGRAMDKVVLTALAMIQQRLVLYATVIA</sequence>
<comment type="caution">
    <text evidence="1">The sequence shown here is derived from an EMBL/GenBank/DDBJ whole genome shotgun (WGS) entry which is preliminary data.</text>
</comment>
<evidence type="ECO:0000313" key="2">
    <source>
        <dbReference type="Proteomes" id="UP000258309"/>
    </source>
</evidence>
<feature type="non-terminal residue" evidence="1">
    <location>
        <position position="194"/>
    </location>
</feature>
<dbReference type="Proteomes" id="UP000258309">
    <property type="component" value="Unassembled WGS sequence"/>
</dbReference>
<protein>
    <submittedName>
        <fullName evidence="1">Uncharacterized protein</fullName>
    </submittedName>
</protein>
<accession>A0A3E2HIG4</accession>
<gene>
    <name evidence="1" type="ORF">B7463_g3396</name>
</gene>
<dbReference type="OMA" id="YRIECHT"/>
<organism evidence="1 2">
    <name type="scientific">Scytalidium lignicola</name>
    <name type="common">Hyphomycete</name>
    <dbReference type="NCBI Taxonomy" id="5539"/>
    <lineage>
        <taxon>Eukaryota</taxon>
        <taxon>Fungi</taxon>
        <taxon>Dikarya</taxon>
        <taxon>Ascomycota</taxon>
        <taxon>Pezizomycotina</taxon>
        <taxon>Leotiomycetes</taxon>
        <taxon>Leotiomycetes incertae sedis</taxon>
        <taxon>Scytalidium</taxon>
    </lineage>
</organism>
<keyword evidence="2" id="KW-1185">Reference proteome</keyword>
<dbReference type="EMBL" id="NCSJ02000045">
    <property type="protein sequence ID" value="RFU32942.1"/>
    <property type="molecule type" value="Genomic_DNA"/>
</dbReference>
<dbReference type="OrthoDB" id="4725912at2759"/>
<evidence type="ECO:0000313" key="1">
    <source>
        <dbReference type="EMBL" id="RFU32942.1"/>
    </source>
</evidence>
<name>A0A3E2HIG4_SCYLI</name>
<proteinExistence type="predicted"/>
<feature type="non-terminal residue" evidence="1">
    <location>
        <position position="1"/>
    </location>
</feature>
<reference evidence="1 2" key="1">
    <citation type="submission" date="2018-05" db="EMBL/GenBank/DDBJ databases">
        <title>Draft genome sequence of Scytalidium lignicola DSM 105466, a ubiquitous saprotrophic fungus.</title>
        <authorList>
            <person name="Buettner E."/>
            <person name="Gebauer A.M."/>
            <person name="Hofrichter M."/>
            <person name="Liers C."/>
            <person name="Kellner H."/>
        </authorList>
    </citation>
    <scope>NUCLEOTIDE SEQUENCE [LARGE SCALE GENOMIC DNA]</scope>
    <source>
        <strain evidence="1 2">DSM 105466</strain>
    </source>
</reference>